<dbReference type="InterPro" id="IPR036388">
    <property type="entry name" value="WH-like_DNA-bd_sf"/>
</dbReference>
<sequence length="205" mass="23692">MKKGEMLDKVYKSNLPSRAKQIMFYLINRANVEGTCFPSVKTIANDCGVSERTIQRNMNILVEEGFIIKEERYRDNGGQSSNLYRLQIKPENNNIKPNANENKLDEEKLKDIEVKEEISKIENIKVVSFEDYEKEKDVIQNETKKEKKYIVDVSMGIPLNKANFVNKYNCHPSIFYEIGKKRKTITIMSALSSLCHGESDNLYPP</sequence>
<dbReference type="RefSeq" id="WP_209702519.1">
    <property type="nucleotide sequence ID" value="NZ_JAGGLM010000014.1"/>
</dbReference>
<protein>
    <submittedName>
        <fullName evidence="1">Transcriptional regulator</fullName>
    </submittedName>
</protein>
<accession>A0ABS4KTJ5</accession>
<name>A0ABS4KTJ5_9CLOT</name>
<comment type="caution">
    <text evidence="1">The sequence shown here is derived from an EMBL/GenBank/DDBJ whole genome shotgun (WGS) entry which is preliminary data.</text>
</comment>
<gene>
    <name evidence="1" type="ORF">J2Z42_002080</name>
</gene>
<proteinExistence type="predicted"/>
<dbReference type="InterPro" id="IPR036390">
    <property type="entry name" value="WH_DNA-bd_sf"/>
</dbReference>
<evidence type="ECO:0000313" key="2">
    <source>
        <dbReference type="Proteomes" id="UP001519307"/>
    </source>
</evidence>
<dbReference type="Proteomes" id="UP001519307">
    <property type="component" value="Unassembled WGS sequence"/>
</dbReference>
<reference evidence="1 2" key="1">
    <citation type="submission" date="2021-03" db="EMBL/GenBank/DDBJ databases">
        <title>Genomic Encyclopedia of Type Strains, Phase IV (KMG-IV): sequencing the most valuable type-strain genomes for metagenomic binning, comparative biology and taxonomic classification.</title>
        <authorList>
            <person name="Goeker M."/>
        </authorList>
    </citation>
    <scope>NUCLEOTIDE SEQUENCE [LARGE SCALE GENOMIC DNA]</scope>
    <source>
        <strain evidence="1 2">DSM 28783</strain>
    </source>
</reference>
<dbReference type="Gene3D" id="1.10.10.10">
    <property type="entry name" value="Winged helix-like DNA-binding domain superfamily/Winged helix DNA-binding domain"/>
    <property type="match status" value="1"/>
</dbReference>
<dbReference type="EMBL" id="JAGGLM010000014">
    <property type="protein sequence ID" value="MBP2033377.1"/>
    <property type="molecule type" value="Genomic_DNA"/>
</dbReference>
<dbReference type="SUPFAM" id="SSF46785">
    <property type="entry name" value="Winged helix' DNA-binding domain"/>
    <property type="match status" value="1"/>
</dbReference>
<keyword evidence="2" id="KW-1185">Reference proteome</keyword>
<organism evidence="1 2">
    <name type="scientific">Clostridium algifaecis</name>
    <dbReference type="NCBI Taxonomy" id="1472040"/>
    <lineage>
        <taxon>Bacteria</taxon>
        <taxon>Bacillati</taxon>
        <taxon>Bacillota</taxon>
        <taxon>Clostridia</taxon>
        <taxon>Eubacteriales</taxon>
        <taxon>Clostridiaceae</taxon>
        <taxon>Clostridium</taxon>
    </lineage>
</organism>
<evidence type="ECO:0000313" key="1">
    <source>
        <dbReference type="EMBL" id="MBP2033377.1"/>
    </source>
</evidence>
<dbReference type="Pfam" id="PF13730">
    <property type="entry name" value="HTH_36"/>
    <property type="match status" value="1"/>
</dbReference>